<feature type="signal peptide" evidence="1">
    <location>
        <begin position="1"/>
        <end position="32"/>
    </location>
</feature>
<evidence type="ECO:0000313" key="2">
    <source>
        <dbReference type="EMBL" id="MCB8874612.1"/>
    </source>
</evidence>
<sequence>MTRAATPPARFMQRLLLTAMLGLALASRLALGATVPTGMPADASSALAHLQAVMVMCDPGQTPKVPPPSPDHATSFDDLIVLDAGDNALALPGVAASLPPVATRWIAADRSPATVLETPLLYRAAPQPRGPPALL</sequence>
<gene>
    <name evidence="2" type="ORF">ASILVAE211_05390</name>
</gene>
<evidence type="ECO:0000256" key="1">
    <source>
        <dbReference type="SAM" id="SignalP"/>
    </source>
</evidence>
<dbReference type="EMBL" id="JAESVB010000002">
    <property type="protein sequence ID" value="MCB8874612.1"/>
    <property type="molecule type" value="Genomic_DNA"/>
</dbReference>
<reference evidence="2" key="1">
    <citation type="journal article" date="2021" name="Microorganisms">
        <title>Acidisoma silvae sp. nov. and Acidisomacellulosilytica sp. nov., Two Acidophilic Bacteria Isolated from Decaying Wood, Hydrolyzing Cellulose and Producing Poly-3-hydroxybutyrate.</title>
        <authorList>
            <person name="Mieszkin S."/>
            <person name="Pouder E."/>
            <person name="Uroz S."/>
            <person name="Simon-Colin C."/>
            <person name="Alain K."/>
        </authorList>
    </citation>
    <scope>NUCLEOTIDE SEQUENCE</scope>
    <source>
        <strain evidence="2">HW T2.11</strain>
    </source>
</reference>
<organism evidence="2 3">
    <name type="scientific">Acidisoma silvae</name>
    <dbReference type="NCBI Taxonomy" id="2802396"/>
    <lineage>
        <taxon>Bacteria</taxon>
        <taxon>Pseudomonadati</taxon>
        <taxon>Pseudomonadota</taxon>
        <taxon>Alphaproteobacteria</taxon>
        <taxon>Acetobacterales</taxon>
        <taxon>Acidocellaceae</taxon>
        <taxon>Acidisoma</taxon>
    </lineage>
</organism>
<dbReference type="AlphaFoldDB" id="A0A963YPU4"/>
<feature type="chain" id="PRO_5037535849" evidence="1">
    <location>
        <begin position="33"/>
        <end position="135"/>
    </location>
</feature>
<protein>
    <submittedName>
        <fullName evidence="2">Uncharacterized protein</fullName>
    </submittedName>
</protein>
<name>A0A963YPU4_9PROT</name>
<evidence type="ECO:0000313" key="3">
    <source>
        <dbReference type="Proteomes" id="UP000708298"/>
    </source>
</evidence>
<proteinExistence type="predicted"/>
<dbReference type="Proteomes" id="UP000708298">
    <property type="component" value="Unassembled WGS sequence"/>
</dbReference>
<comment type="caution">
    <text evidence="2">The sequence shown here is derived from an EMBL/GenBank/DDBJ whole genome shotgun (WGS) entry which is preliminary data.</text>
</comment>
<keyword evidence="1" id="KW-0732">Signal</keyword>
<accession>A0A963YPU4</accession>
<keyword evidence="3" id="KW-1185">Reference proteome</keyword>
<reference evidence="2" key="2">
    <citation type="submission" date="2021-01" db="EMBL/GenBank/DDBJ databases">
        <authorList>
            <person name="Mieszkin S."/>
            <person name="Pouder E."/>
            <person name="Alain K."/>
        </authorList>
    </citation>
    <scope>NUCLEOTIDE SEQUENCE</scope>
    <source>
        <strain evidence="2">HW T2.11</strain>
    </source>
</reference>
<dbReference type="RefSeq" id="WP_227320279.1">
    <property type="nucleotide sequence ID" value="NZ_JAESVB010000002.1"/>
</dbReference>